<comment type="caution">
    <text evidence="2">The sequence shown here is derived from an EMBL/GenBank/DDBJ whole genome shotgun (WGS) entry which is preliminary data.</text>
</comment>
<accession>X8J821</accession>
<feature type="compositionally biased region" description="Low complexity" evidence="1">
    <location>
        <begin position="302"/>
        <end position="311"/>
    </location>
</feature>
<feature type="compositionally biased region" description="Pro residues" evidence="1">
    <location>
        <begin position="12"/>
        <end position="23"/>
    </location>
</feature>
<feature type="compositionally biased region" description="Polar residues" evidence="1">
    <location>
        <begin position="327"/>
        <end position="338"/>
    </location>
</feature>
<gene>
    <name evidence="2" type="ORF">RSOL_230300</name>
</gene>
<feature type="region of interest" description="Disordered" evidence="1">
    <location>
        <begin position="1"/>
        <end position="37"/>
    </location>
</feature>
<protein>
    <submittedName>
        <fullName evidence="2">Uncharacterized protein</fullName>
    </submittedName>
</protein>
<feature type="region of interest" description="Disordered" evidence="1">
    <location>
        <begin position="432"/>
        <end position="509"/>
    </location>
</feature>
<evidence type="ECO:0000313" key="2">
    <source>
        <dbReference type="EMBL" id="EUC57724.1"/>
    </source>
</evidence>
<feature type="compositionally biased region" description="Low complexity" evidence="1">
    <location>
        <begin position="1"/>
        <end position="11"/>
    </location>
</feature>
<feature type="compositionally biased region" description="Polar residues" evidence="1">
    <location>
        <begin position="455"/>
        <end position="464"/>
    </location>
</feature>
<dbReference type="EMBL" id="JATN01000322">
    <property type="protein sequence ID" value="EUC57724.1"/>
    <property type="molecule type" value="Genomic_DNA"/>
</dbReference>
<organism evidence="2 3">
    <name type="scientific">Rhizoctonia solani AG-3 Rhs1AP</name>
    <dbReference type="NCBI Taxonomy" id="1086054"/>
    <lineage>
        <taxon>Eukaryota</taxon>
        <taxon>Fungi</taxon>
        <taxon>Dikarya</taxon>
        <taxon>Basidiomycota</taxon>
        <taxon>Agaricomycotina</taxon>
        <taxon>Agaricomycetes</taxon>
        <taxon>Cantharellales</taxon>
        <taxon>Ceratobasidiaceae</taxon>
        <taxon>Rhizoctonia</taxon>
    </lineage>
</organism>
<name>X8J821_9AGAM</name>
<proteinExistence type="predicted"/>
<dbReference type="Proteomes" id="UP000030108">
    <property type="component" value="Unassembled WGS sequence"/>
</dbReference>
<evidence type="ECO:0000313" key="3">
    <source>
        <dbReference type="Proteomes" id="UP000030108"/>
    </source>
</evidence>
<reference evidence="3" key="1">
    <citation type="journal article" date="2014" name="Genome Announc.">
        <title>Draft genome sequence of the plant-pathogenic soil fungus Rhizoctonia solani anastomosis group 3 strain Rhs1AP.</title>
        <authorList>
            <person name="Cubeta M.A."/>
            <person name="Thomas E."/>
            <person name="Dean R.A."/>
            <person name="Jabaji S."/>
            <person name="Neate S.M."/>
            <person name="Tavantzis S."/>
            <person name="Toda T."/>
            <person name="Vilgalys R."/>
            <person name="Bharathan N."/>
            <person name="Fedorova-Abrams N."/>
            <person name="Pakala S.B."/>
            <person name="Pakala S.M."/>
            <person name="Zafar N."/>
            <person name="Joardar V."/>
            <person name="Losada L."/>
            <person name="Nierman W.C."/>
        </authorList>
    </citation>
    <scope>NUCLEOTIDE SEQUENCE [LARGE SCALE GENOMIC DNA]</scope>
    <source>
        <strain evidence="3">AG-3</strain>
    </source>
</reference>
<feature type="region of interest" description="Disordered" evidence="1">
    <location>
        <begin position="302"/>
        <end position="344"/>
    </location>
</feature>
<dbReference type="AlphaFoldDB" id="X8J821"/>
<sequence>MAQPAAAQATPTGPPGEPRPVSQPPSQTGSATIRPAADPDWKAHVGWDGKFHPLNDVTYGQRPEAKKLRKIVEKSFIIPAWLADIESLEWAGYYKHTRRLRSIALSLSSDLSGAGVTSVTDDEDLSFDVQESLAFILHIPRHAIALESHLDLEPVEADRRHPIDTLGSLVWDLQSDERVVYRTERKLAIPCPQTQARRENMGQVQPDACAFIYLPITTPPVAARAALSTTADHRFAPHWVTEYKRDRNELDSKHQVAEGLVSALYQRRAYGFPDHFVFGSAHYDQTTIEVLAATWVPIAEPAEPAAPSQEAKTASAVPPEEQKANPPGNSLPGTTSGPPKTGKEVIGANASLTIQEATKYNKVLHINWFGIRLLTRTQIVMYSIAKYDMTAAENMLKLYLLMRHTLTLAAKYKDEIVKDDCARVRELQKEAKEFYQWPPPPPPPRSDEGTKRQRTGGSEYSHSLDTVPEHKRTDMSIDPYEGSDYSSDSEEFEPPNDAGPLRRIAGEGW</sequence>
<evidence type="ECO:0000256" key="1">
    <source>
        <dbReference type="SAM" id="MobiDB-lite"/>
    </source>
</evidence>